<evidence type="ECO:0000256" key="2">
    <source>
        <dbReference type="ARBA" id="ARBA00022553"/>
    </source>
</evidence>
<evidence type="ECO:0000256" key="9">
    <source>
        <dbReference type="SAM" id="Coils"/>
    </source>
</evidence>
<dbReference type="SUPFAM" id="SSF47576">
    <property type="entry name" value="Calponin-homology domain, CH-domain"/>
    <property type="match status" value="1"/>
</dbReference>
<feature type="domain" description="Calponin-homology (CH)" evidence="11">
    <location>
        <begin position="8"/>
        <end position="114"/>
    </location>
</feature>
<evidence type="ECO:0000256" key="10">
    <source>
        <dbReference type="SAM" id="MobiDB-lite"/>
    </source>
</evidence>
<feature type="compositionally biased region" description="Basic residues" evidence="10">
    <location>
        <begin position="300"/>
        <end position="311"/>
    </location>
</feature>
<evidence type="ECO:0000256" key="8">
    <source>
        <dbReference type="PROSITE-ProRule" id="PRU00125"/>
    </source>
</evidence>
<reference evidence="14" key="1">
    <citation type="submission" date="2023-08" db="EMBL/GenBank/DDBJ databases">
        <authorList>
            <person name="Alioto T."/>
            <person name="Alioto T."/>
            <person name="Gomez Garrido J."/>
        </authorList>
    </citation>
    <scope>NUCLEOTIDE SEQUENCE</scope>
</reference>
<dbReference type="InterPro" id="IPR001781">
    <property type="entry name" value="Znf_LIM"/>
</dbReference>
<dbReference type="Pfam" id="PF00307">
    <property type="entry name" value="CH"/>
    <property type="match status" value="1"/>
</dbReference>
<dbReference type="Gene3D" id="1.10.418.10">
    <property type="entry name" value="Calponin-like domain"/>
    <property type="match status" value="1"/>
</dbReference>
<dbReference type="PANTHER" id="PTHR23167:SF89">
    <property type="entry name" value="MICAL-LIKE PROTEIN 1"/>
    <property type="match status" value="1"/>
</dbReference>
<sequence length="1256" mass="134948">MSNLSPSMTSPKALLDWCRVTCSGYPNVEIKNMSTSFRDGLVFCAIIHKHRPDLIDFSLLSKDNVYQNNKLAFEIAETKLGIPSLLDPKDMVSNKVPDCLSIITYLSQLYHFFNRKSYAGPVSLKPSHVTLLNNLTKSKSTGAMKPLKSLADLKTCREGCLSSTRPRTVCSLCFKPVHLIQRYLIDGKVYHRSCFRCKVCLSALLPGSYTQGSEAGFLCCIHHLTESKSDPVDLNQHIGCTESEEGYFSLGGSLITSVPHYTKKTESQDRLVSEAEQREQQESREVNHRENRDFAVGLKSKVKKPERRHLPRVCVQNQEVGEAGKSGPADSNTEKDEKQTQELFGCSLSFAQVTEGSSHPVPAPRRMLDPSAVPVPPTRSRTSPNAGNASEQNRSSPSSSHISSGGSPKVRTNHPWLTIVHPGPWTQLPPAPAPIPAPRTKFSARYRPKVVPPNPFAEDMNENAVERRPPKIVPLNPFAEDMNEETVNEGLSKTVPPNPFAEDMDKDAVNENMDKIVPPNPFEEDVDVDAVDKCTKPVGADQTKPGVVAEQTTNSGNVPVKSEGSGNVPVNSEGSGNVPVKSEGSGNVPVNSEGSGHVPVKSEASGHVPVKSEGNGNMPVKSEGSGNVPVKSEGSGHVPVKSEASGHVPVKSEGNGNMPVKSEGSGNVPVKSEGSGNVPVKSEGSGHVPVKSEASGHVPVKSEGSGNVPVKSEASGHVPVKSEASGNVPGKSEGSGNVPVKSEASGHVPVKSEGNGNMLVKSEGSGNVPVKSEGSGHVPVKSDGSGNVPVKSEGSGHVPVKSEASGHVPVKSEGSGNVPVKSEASGHVPVKSEASGNVPGKSEGSGNVPVKSEASGHVPVKSEGNGNMLVKSEGSGNVPVKSEGSGHVPVKSEGKVVAVCPSHAENAAIQAEKPHTQEATVAAAGGVVAVTAAVETCKPVGDVSQGGVTVLHETVILGGPLQTVTKTAAAEHPCAVTNEAECYILPRSLSVPAVAPSRSHSASLPVDLTDAHGYNQVSSPDSKLACKENPLNRKHAMPKSKTFQSLPSRRGTAPGYGFPLIKRKVRTDQNISSEDLRVEMRELDKHLQTLEQRGVQLERNLRDCKDDKEEEQMLMEWFSLVHERNALVRRDAELVYLTKQQKLEERQADVEYELRCLLNKPEGDWTDKERGQEQQLMNELVTIIEERNEIISSLDQERLREREEDMLLDAMMKDKELQKEGLKDLKKSKGKFRPTKVFKLLNHKGEDSKDTMDRKS</sequence>
<evidence type="ECO:0000256" key="3">
    <source>
        <dbReference type="ARBA" id="ARBA00022723"/>
    </source>
</evidence>
<feature type="domain" description="LIM zinc-binding" evidence="12">
    <location>
        <begin position="168"/>
        <end position="229"/>
    </location>
</feature>
<evidence type="ECO:0000256" key="4">
    <source>
        <dbReference type="ARBA" id="ARBA00022753"/>
    </source>
</evidence>
<dbReference type="GO" id="GO:0005768">
    <property type="term" value="C:endosome"/>
    <property type="evidence" value="ECO:0007669"/>
    <property type="project" value="UniProtKB-SubCell"/>
</dbReference>
<feature type="coiled-coil region" evidence="9">
    <location>
        <begin position="1073"/>
        <end position="1107"/>
    </location>
</feature>
<dbReference type="Pfam" id="PF12130">
    <property type="entry name" value="bMERB_dom"/>
    <property type="match status" value="1"/>
</dbReference>
<dbReference type="PROSITE" id="PS50023">
    <property type="entry name" value="LIM_DOMAIN_2"/>
    <property type="match status" value="1"/>
</dbReference>
<feature type="compositionally biased region" description="Polar residues" evidence="10">
    <location>
        <begin position="564"/>
        <end position="575"/>
    </location>
</feature>
<accession>A0AAV1GQK8</accession>
<dbReference type="InterPro" id="IPR001715">
    <property type="entry name" value="CH_dom"/>
</dbReference>
<dbReference type="SMART" id="SM00132">
    <property type="entry name" value="LIM"/>
    <property type="match status" value="1"/>
</dbReference>
<keyword evidence="6 8" id="KW-0440">LIM domain</keyword>
<dbReference type="InterPro" id="IPR022735">
    <property type="entry name" value="bMERB_dom"/>
</dbReference>
<dbReference type="Gene3D" id="2.10.110.10">
    <property type="entry name" value="Cysteine Rich Protein"/>
    <property type="match status" value="1"/>
</dbReference>
<keyword evidence="2" id="KW-0597">Phosphoprotein</keyword>
<dbReference type="SUPFAM" id="SSF57716">
    <property type="entry name" value="Glucocorticoid receptor-like (DNA-binding domain)"/>
    <property type="match status" value="1"/>
</dbReference>
<feature type="compositionally biased region" description="Polar residues" evidence="10">
    <location>
        <begin position="379"/>
        <end position="394"/>
    </location>
</feature>
<keyword evidence="15" id="KW-1185">Reference proteome</keyword>
<evidence type="ECO:0000259" key="11">
    <source>
        <dbReference type="PROSITE" id="PS50021"/>
    </source>
</evidence>
<feature type="compositionally biased region" description="Low complexity" evidence="10">
    <location>
        <begin position="395"/>
        <end position="408"/>
    </location>
</feature>
<dbReference type="PROSITE" id="PS50021">
    <property type="entry name" value="CH"/>
    <property type="match status" value="1"/>
</dbReference>
<dbReference type="Proteomes" id="UP001178508">
    <property type="component" value="Chromosome 16"/>
</dbReference>
<feature type="compositionally biased region" description="Basic and acidic residues" evidence="10">
    <location>
        <begin position="265"/>
        <end position="293"/>
    </location>
</feature>
<name>A0AAV1GQK8_XYRNO</name>
<dbReference type="SMART" id="SM01203">
    <property type="entry name" value="DUF3585"/>
    <property type="match status" value="1"/>
</dbReference>
<evidence type="ECO:0000256" key="7">
    <source>
        <dbReference type="ARBA" id="ARBA00023054"/>
    </source>
</evidence>
<dbReference type="SMART" id="SM00033">
    <property type="entry name" value="CH"/>
    <property type="match status" value="1"/>
</dbReference>
<dbReference type="InterPro" id="IPR036872">
    <property type="entry name" value="CH_dom_sf"/>
</dbReference>
<proteinExistence type="predicted"/>
<evidence type="ECO:0000313" key="15">
    <source>
        <dbReference type="Proteomes" id="UP001178508"/>
    </source>
</evidence>
<evidence type="ECO:0000259" key="12">
    <source>
        <dbReference type="PROSITE" id="PS50023"/>
    </source>
</evidence>
<comment type="subcellular location">
    <subcellularLocation>
        <location evidence="1">Endosome</location>
    </subcellularLocation>
</comment>
<dbReference type="Gene3D" id="2.160.20.120">
    <property type="match status" value="1"/>
</dbReference>
<feature type="region of interest" description="Disordered" evidence="10">
    <location>
        <begin position="536"/>
        <end position="889"/>
    </location>
</feature>
<keyword evidence="7 9" id="KW-0175">Coiled coil</keyword>
<evidence type="ECO:0000256" key="5">
    <source>
        <dbReference type="ARBA" id="ARBA00022833"/>
    </source>
</evidence>
<evidence type="ECO:0000313" key="14">
    <source>
        <dbReference type="EMBL" id="CAJ1075813.1"/>
    </source>
</evidence>
<organism evidence="14 15">
    <name type="scientific">Xyrichtys novacula</name>
    <name type="common">Pearly razorfish</name>
    <name type="synonym">Hemipteronotus novacula</name>
    <dbReference type="NCBI Taxonomy" id="13765"/>
    <lineage>
        <taxon>Eukaryota</taxon>
        <taxon>Metazoa</taxon>
        <taxon>Chordata</taxon>
        <taxon>Craniata</taxon>
        <taxon>Vertebrata</taxon>
        <taxon>Euteleostomi</taxon>
        <taxon>Actinopterygii</taxon>
        <taxon>Neopterygii</taxon>
        <taxon>Teleostei</taxon>
        <taxon>Neoteleostei</taxon>
        <taxon>Acanthomorphata</taxon>
        <taxon>Eupercaria</taxon>
        <taxon>Labriformes</taxon>
        <taxon>Labridae</taxon>
        <taxon>Xyrichtys</taxon>
    </lineage>
</organism>
<feature type="region of interest" description="Disordered" evidence="10">
    <location>
        <begin position="265"/>
        <end position="340"/>
    </location>
</feature>
<keyword evidence="4" id="KW-0967">Endosome</keyword>
<dbReference type="FunFam" id="1.10.418.10:FF:000023">
    <property type="entry name" value="EH domain-binding protein 1 isoform X1"/>
    <property type="match status" value="1"/>
</dbReference>
<protein>
    <submittedName>
        <fullName evidence="14">MICAL-like protein 1</fullName>
    </submittedName>
</protein>
<feature type="domain" description="BMERB" evidence="13">
    <location>
        <begin position="1062"/>
        <end position="1210"/>
    </location>
</feature>
<dbReference type="PROSITE" id="PS51848">
    <property type="entry name" value="BMERB"/>
    <property type="match status" value="1"/>
</dbReference>
<gene>
    <name evidence="14" type="ORF">XNOV1_A042540</name>
</gene>
<dbReference type="GO" id="GO:0046872">
    <property type="term" value="F:metal ion binding"/>
    <property type="evidence" value="ECO:0007669"/>
    <property type="project" value="UniProtKB-KW"/>
</dbReference>
<evidence type="ECO:0000256" key="6">
    <source>
        <dbReference type="ARBA" id="ARBA00023038"/>
    </source>
</evidence>
<evidence type="ECO:0000259" key="13">
    <source>
        <dbReference type="PROSITE" id="PS51848"/>
    </source>
</evidence>
<keyword evidence="3 8" id="KW-0479">Metal-binding</keyword>
<feature type="region of interest" description="Disordered" evidence="10">
    <location>
        <begin position="355"/>
        <end position="414"/>
    </location>
</feature>
<dbReference type="AlphaFoldDB" id="A0AAV1GQK8"/>
<dbReference type="InterPro" id="IPR050540">
    <property type="entry name" value="F-actin_Monoox_Mical"/>
</dbReference>
<dbReference type="EMBL" id="OY660879">
    <property type="protein sequence ID" value="CAJ1075813.1"/>
    <property type="molecule type" value="Genomic_DNA"/>
</dbReference>
<evidence type="ECO:0000256" key="1">
    <source>
        <dbReference type="ARBA" id="ARBA00004177"/>
    </source>
</evidence>
<dbReference type="Pfam" id="PF00412">
    <property type="entry name" value="LIM"/>
    <property type="match status" value="1"/>
</dbReference>
<dbReference type="PROSITE" id="PS00478">
    <property type="entry name" value="LIM_DOMAIN_1"/>
    <property type="match status" value="1"/>
</dbReference>
<feature type="compositionally biased region" description="Polar residues" evidence="10">
    <location>
        <begin position="584"/>
        <end position="594"/>
    </location>
</feature>
<dbReference type="PANTHER" id="PTHR23167">
    <property type="entry name" value="CALPONIN HOMOLOGY DOMAIN-CONTAINING PROTEIN DDB_G0272472-RELATED"/>
    <property type="match status" value="1"/>
</dbReference>
<keyword evidence="5 8" id="KW-0862">Zinc</keyword>